<feature type="region of interest" description="Disordered" evidence="2">
    <location>
        <begin position="676"/>
        <end position="696"/>
    </location>
</feature>
<accession>A0A0C3QTM7</accession>
<feature type="compositionally biased region" description="Low complexity" evidence="2">
    <location>
        <begin position="480"/>
        <end position="491"/>
    </location>
</feature>
<dbReference type="AlphaFoldDB" id="A0A0C3QTM7"/>
<feature type="compositionally biased region" description="Acidic residues" evidence="2">
    <location>
        <begin position="618"/>
        <end position="628"/>
    </location>
</feature>
<feature type="compositionally biased region" description="Basic and acidic residues" evidence="2">
    <location>
        <begin position="505"/>
        <end position="518"/>
    </location>
</feature>
<evidence type="ECO:0000313" key="3">
    <source>
        <dbReference type="EMBL" id="KIO31619.1"/>
    </source>
</evidence>
<keyword evidence="4" id="KW-1185">Reference proteome</keyword>
<reference evidence="3 4" key="1">
    <citation type="submission" date="2014-04" db="EMBL/GenBank/DDBJ databases">
        <authorList>
            <consortium name="DOE Joint Genome Institute"/>
            <person name="Kuo A."/>
            <person name="Girlanda M."/>
            <person name="Perotto S."/>
            <person name="Kohler A."/>
            <person name="Nagy L.G."/>
            <person name="Floudas D."/>
            <person name="Copeland A."/>
            <person name="Barry K.W."/>
            <person name="Cichocki N."/>
            <person name="Veneault-Fourrey C."/>
            <person name="LaButti K."/>
            <person name="Lindquist E.A."/>
            <person name="Lipzen A."/>
            <person name="Lundell T."/>
            <person name="Morin E."/>
            <person name="Murat C."/>
            <person name="Sun H."/>
            <person name="Tunlid A."/>
            <person name="Henrissat B."/>
            <person name="Grigoriev I.V."/>
            <person name="Hibbett D.S."/>
            <person name="Martin F."/>
            <person name="Nordberg H.P."/>
            <person name="Cantor M.N."/>
            <person name="Hua S.X."/>
        </authorList>
    </citation>
    <scope>NUCLEOTIDE SEQUENCE [LARGE SCALE GENOMIC DNA]</scope>
    <source>
        <strain evidence="3 4">MUT 4182</strain>
    </source>
</reference>
<evidence type="ECO:0000256" key="2">
    <source>
        <dbReference type="SAM" id="MobiDB-lite"/>
    </source>
</evidence>
<dbReference type="Gene3D" id="1.10.287.1490">
    <property type="match status" value="1"/>
</dbReference>
<reference evidence="4" key="2">
    <citation type="submission" date="2015-01" db="EMBL/GenBank/DDBJ databases">
        <title>Evolutionary Origins and Diversification of the Mycorrhizal Mutualists.</title>
        <authorList>
            <consortium name="DOE Joint Genome Institute"/>
            <consortium name="Mycorrhizal Genomics Consortium"/>
            <person name="Kohler A."/>
            <person name="Kuo A."/>
            <person name="Nagy L.G."/>
            <person name="Floudas D."/>
            <person name="Copeland A."/>
            <person name="Barry K.W."/>
            <person name="Cichocki N."/>
            <person name="Veneault-Fourrey C."/>
            <person name="LaButti K."/>
            <person name="Lindquist E.A."/>
            <person name="Lipzen A."/>
            <person name="Lundell T."/>
            <person name="Morin E."/>
            <person name="Murat C."/>
            <person name="Riley R."/>
            <person name="Ohm R."/>
            <person name="Sun H."/>
            <person name="Tunlid A."/>
            <person name="Henrissat B."/>
            <person name="Grigoriev I.V."/>
            <person name="Hibbett D.S."/>
            <person name="Martin F."/>
        </authorList>
    </citation>
    <scope>NUCLEOTIDE SEQUENCE [LARGE SCALE GENOMIC DNA]</scope>
    <source>
        <strain evidence="4">MUT 4182</strain>
    </source>
</reference>
<evidence type="ECO:0000256" key="1">
    <source>
        <dbReference type="SAM" id="Coils"/>
    </source>
</evidence>
<organism evidence="3 4">
    <name type="scientific">Tulasnella calospora MUT 4182</name>
    <dbReference type="NCBI Taxonomy" id="1051891"/>
    <lineage>
        <taxon>Eukaryota</taxon>
        <taxon>Fungi</taxon>
        <taxon>Dikarya</taxon>
        <taxon>Basidiomycota</taxon>
        <taxon>Agaricomycotina</taxon>
        <taxon>Agaricomycetes</taxon>
        <taxon>Cantharellales</taxon>
        <taxon>Tulasnellaceae</taxon>
        <taxon>Tulasnella</taxon>
    </lineage>
</organism>
<feature type="region of interest" description="Disordered" evidence="2">
    <location>
        <begin position="386"/>
        <end position="654"/>
    </location>
</feature>
<feature type="compositionally biased region" description="Low complexity" evidence="2">
    <location>
        <begin position="398"/>
        <end position="410"/>
    </location>
</feature>
<name>A0A0C3QTM7_9AGAM</name>
<dbReference type="STRING" id="1051891.A0A0C3QTM7"/>
<feature type="compositionally biased region" description="Basic and acidic residues" evidence="2">
    <location>
        <begin position="470"/>
        <end position="479"/>
    </location>
</feature>
<dbReference type="PANTHER" id="PTHR43941">
    <property type="entry name" value="STRUCTURAL MAINTENANCE OF CHROMOSOMES PROTEIN 2"/>
    <property type="match status" value="1"/>
</dbReference>
<feature type="compositionally biased region" description="Polar residues" evidence="2">
    <location>
        <begin position="554"/>
        <end position="564"/>
    </location>
</feature>
<dbReference type="GO" id="GO:0007076">
    <property type="term" value="P:mitotic chromosome condensation"/>
    <property type="evidence" value="ECO:0007669"/>
    <property type="project" value="TreeGrafter"/>
</dbReference>
<evidence type="ECO:0000313" key="4">
    <source>
        <dbReference type="Proteomes" id="UP000054248"/>
    </source>
</evidence>
<proteinExistence type="predicted"/>
<protein>
    <submittedName>
        <fullName evidence="3">Uncharacterized protein</fullName>
    </submittedName>
</protein>
<dbReference type="HOGENOM" id="CLU_466293_0_0_1"/>
<dbReference type="GO" id="GO:0000785">
    <property type="term" value="C:chromatin"/>
    <property type="evidence" value="ECO:0007669"/>
    <property type="project" value="TreeGrafter"/>
</dbReference>
<keyword evidence="1" id="KW-0175">Coiled coil</keyword>
<feature type="coiled-coil region" evidence="1">
    <location>
        <begin position="142"/>
        <end position="233"/>
    </location>
</feature>
<feature type="coiled-coil region" evidence="1">
    <location>
        <begin position="36"/>
        <end position="77"/>
    </location>
</feature>
<feature type="region of interest" description="Disordered" evidence="2">
    <location>
        <begin position="1"/>
        <end position="31"/>
    </location>
</feature>
<dbReference type="GO" id="GO:0000793">
    <property type="term" value="C:condensed chromosome"/>
    <property type="evidence" value="ECO:0007669"/>
    <property type="project" value="TreeGrafter"/>
</dbReference>
<dbReference type="PANTHER" id="PTHR43941:SF1">
    <property type="entry name" value="STRUCTURAL MAINTENANCE OF CHROMOSOMES PROTEIN 2"/>
    <property type="match status" value="1"/>
</dbReference>
<sequence length="696" mass="76373">MFRTPPQKGSTVQKALPPPKPISTASPSTLPAATAVSSLENHVAHYAERVRRVEEERDQLQDELEQTKEELKVAKESGLLLRDRYKMDTTESKVEATAYHAFYKLLHLRMRCLLASEQVAKHHTSRELRRSKVALLVRDHRLALFKSRERELDQQISELEDQISDLQAAAEYERADLIDQHEFALGELENDLEDAKGRLAETEADLSVAQKAKDVMQKELATLKKDSAKLTKEHNAQVLRLSTTTAELDASKAKIIELEGSVQSLSLDLAARDTDIKRLEKEGSREGEEVDRALKAKVEMEARVKRLEKELKRKDEELDEKLREVDKERKKVARVENELDIAKEKIAEVTDQRDQTIQVARTKIEKKRNEIAELRQELEELHSAKEQADALNKAHRLPAVSVTPSSVSATKFGPPKGAKKVASSGRNPKGPSASPDDDEVIDEVPKPKPSTARGKKKPAPIPEDDDDAEDFTKAMDRVPSESPSSSHSLSPVPAPAPPKGKKRQRTDEPENDAPEKPKARPRPRPKQKPASSKQHLTVPGDDDESAGEVEHTLKTVSKSRSTSVIPEKAKGKKKAASEEPQYLRPPGSAQKTTVGKKPVSVAGTQKRNVSKGALPAIGEDEEEGEDGADGQMKQPKKKRKIGGPGGGFKWGGFGGGGGDALEGLAIPEVLSPVVKGGKGDAAPARSTFKAPKGLFG</sequence>
<feature type="compositionally biased region" description="Gly residues" evidence="2">
    <location>
        <begin position="642"/>
        <end position="654"/>
    </location>
</feature>
<dbReference type="GO" id="GO:0000796">
    <property type="term" value="C:condensin complex"/>
    <property type="evidence" value="ECO:0007669"/>
    <property type="project" value="TreeGrafter"/>
</dbReference>
<dbReference type="OrthoDB" id="3253820at2759"/>
<dbReference type="EMBL" id="KN822961">
    <property type="protein sequence ID" value="KIO31619.1"/>
    <property type="molecule type" value="Genomic_DNA"/>
</dbReference>
<gene>
    <name evidence="3" type="ORF">M407DRAFT_19361</name>
</gene>
<dbReference type="GO" id="GO:0003682">
    <property type="term" value="F:chromatin binding"/>
    <property type="evidence" value="ECO:0007669"/>
    <property type="project" value="TreeGrafter"/>
</dbReference>
<dbReference type="Proteomes" id="UP000054248">
    <property type="component" value="Unassembled WGS sequence"/>
</dbReference>